<dbReference type="InterPro" id="IPR054211">
    <property type="entry name" value="DUF6918"/>
</dbReference>
<gene>
    <name evidence="1" type="ORF">HOP40_03115</name>
</gene>
<accession>A0A6M6JAN4</accession>
<dbReference type="AlphaFoldDB" id="A0A6M6JAN4"/>
<dbReference type="RefSeq" id="WP_172154455.1">
    <property type="nucleotide sequence ID" value="NZ_CP053564.1"/>
</dbReference>
<evidence type="ECO:0000313" key="1">
    <source>
        <dbReference type="EMBL" id="QJY44948.1"/>
    </source>
</evidence>
<dbReference type="KEGG" id="pbro:HOP40_03115"/>
<sequence>MTQTLNAILLDPTRRPTVVTDLQTLVDQEVSDSGGVSGAVIKTGYATVKKVKPGIVSSAVDKMLPDFATALEPFYADYRASAGTDFGAYLSARPAEAANALLSVSDRRAEGSSSDAVKKVYGKLRPQGQKNVEEALPRLGRLIDQHAARAAV</sequence>
<name>A0A6M6JAN4_9PSEU</name>
<protein>
    <submittedName>
        <fullName evidence="1">Uncharacterized protein</fullName>
    </submittedName>
</protein>
<dbReference type="EMBL" id="CP053564">
    <property type="protein sequence ID" value="QJY44948.1"/>
    <property type="molecule type" value="Genomic_DNA"/>
</dbReference>
<keyword evidence="2" id="KW-1185">Reference proteome</keyword>
<organism evidence="1 2">
    <name type="scientific">Pseudonocardia broussonetiae</name>
    <dbReference type="NCBI Taxonomy" id="2736640"/>
    <lineage>
        <taxon>Bacteria</taxon>
        <taxon>Bacillati</taxon>
        <taxon>Actinomycetota</taxon>
        <taxon>Actinomycetes</taxon>
        <taxon>Pseudonocardiales</taxon>
        <taxon>Pseudonocardiaceae</taxon>
        <taxon>Pseudonocardia</taxon>
    </lineage>
</organism>
<reference evidence="1 2" key="1">
    <citation type="submission" date="2020-05" db="EMBL/GenBank/DDBJ databases">
        <authorList>
            <person name="Mo P."/>
        </authorList>
    </citation>
    <scope>NUCLEOTIDE SEQUENCE [LARGE SCALE GENOMIC DNA]</scope>
    <source>
        <strain evidence="1 2">Gen01</strain>
    </source>
</reference>
<evidence type="ECO:0000313" key="2">
    <source>
        <dbReference type="Proteomes" id="UP000505377"/>
    </source>
</evidence>
<dbReference type="Proteomes" id="UP000505377">
    <property type="component" value="Chromosome"/>
</dbReference>
<dbReference type="Pfam" id="PF21893">
    <property type="entry name" value="DUF6918"/>
    <property type="match status" value="1"/>
</dbReference>
<proteinExistence type="predicted"/>